<feature type="transmembrane region" description="Helical" evidence="1">
    <location>
        <begin position="75"/>
        <end position="91"/>
    </location>
</feature>
<evidence type="ECO:0000313" key="4">
    <source>
        <dbReference type="Proteomes" id="UP000070107"/>
    </source>
</evidence>
<dbReference type="InterPro" id="IPR009936">
    <property type="entry name" value="DUF1468"/>
</dbReference>
<evidence type="ECO:0000256" key="1">
    <source>
        <dbReference type="SAM" id="Phobius"/>
    </source>
</evidence>
<feature type="transmembrane region" description="Helical" evidence="1">
    <location>
        <begin position="45"/>
        <end position="63"/>
    </location>
</feature>
<dbReference type="AlphaFoldDB" id="A0A135HQ44"/>
<evidence type="ECO:0000259" key="2">
    <source>
        <dbReference type="Pfam" id="PF07331"/>
    </source>
</evidence>
<organism evidence="3 4">
    <name type="scientific">Paramesorhizobium deserti</name>
    <dbReference type="NCBI Taxonomy" id="1494590"/>
    <lineage>
        <taxon>Bacteria</taxon>
        <taxon>Pseudomonadati</taxon>
        <taxon>Pseudomonadota</taxon>
        <taxon>Alphaproteobacteria</taxon>
        <taxon>Hyphomicrobiales</taxon>
        <taxon>Phyllobacteriaceae</taxon>
        <taxon>Paramesorhizobium</taxon>
    </lineage>
</organism>
<name>A0A135HQ44_9HYPH</name>
<proteinExistence type="predicted"/>
<reference evidence="3 4" key="1">
    <citation type="submission" date="2015-11" db="EMBL/GenBank/DDBJ databases">
        <title>Draft genome sequence of Paramesorhizobium deserti A-3-E, a strain highly resistant to diverse beta-lactam antibiotics.</title>
        <authorList>
            <person name="Lv R."/>
            <person name="Yang X."/>
            <person name="Fang N."/>
            <person name="Guo J."/>
            <person name="Luo X."/>
            <person name="Peng F."/>
            <person name="Yang R."/>
            <person name="Cui Y."/>
            <person name="Fang C."/>
            <person name="Song Y."/>
        </authorList>
    </citation>
    <scope>NUCLEOTIDE SEQUENCE [LARGE SCALE GENOMIC DNA]</scope>
    <source>
        <strain evidence="3 4">A-3-E</strain>
    </source>
</reference>
<feature type="transmembrane region" description="Helical" evidence="1">
    <location>
        <begin position="126"/>
        <end position="145"/>
    </location>
</feature>
<feature type="domain" description="DUF1468" evidence="2">
    <location>
        <begin position="15"/>
        <end position="148"/>
    </location>
</feature>
<dbReference type="RefSeq" id="WP_068884526.1">
    <property type="nucleotide sequence ID" value="NZ_LNTU01000038.1"/>
</dbReference>
<protein>
    <recommendedName>
        <fullName evidence="2">DUF1468 domain-containing protein</fullName>
    </recommendedName>
</protein>
<keyword evidence="1" id="KW-1133">Transmembrane helix</keyword>
<comment type="caution">
    <text evidence="3">The sequence shown here is derived from an EMBL/GenBank/DDBJ whole genome shotgun (WGS) entry which is preliminary data.</text>
</comment>
<dbReference type="Pfam" id="PF07331">
    <property type="entry name" value="TctB"/>
    <property type="match status" value="1"/>
</dbReference>
<accession>A0A135HQ44</accession>
<keyword evidence="4" id="KW-1185">Reference proteome</keyword>
<gene>
    <name evidence="3" type="ORF">ATN84_18815</name>
</gene>
<keyword evidence="1" id="KW-0812">Transmembrane</keyword>
<sequence>MTTPRLQWKSRLLLPLFLFILTTVYIAAALRIVPQISEGLAGPSFMPLVIAFIMYAGLARIIWSDLTQEHEQPEGSLLQPFLIVLATVLYIAAFKPLGYGVSTLLFVLALFRLFQFQDGRIIRQIFYAVAVTAVFHGLFAFAFGIRLPTLMGVI</sequence>
<dbReference type="EMBL" id="LNTU01000038">
    <property type="protein sequence ID" value="KXF75322.1"/>
    <property type="molecule type" value="Genomic_DNA"/>
</dbReference>
<dbReference type="STRING" id="1494590.ATN84_18815"/>
<feature type="transmembrane region" description="Helical" evidence="1">
    <location>
        <begin position="97"/>
        <end position="114"/>
    </location>
</feature>
<dbReference type="OrthoDB" id="7347787at2"/>
<evidence type="ECO:0000313" key="3">
    <source>
        <dbReference type="EMBL" id="KXF75322.1"/>
    </source>
</evidence>
<feature type="transmembrane region" description="Helical" evidence="1">
    <location>
        <begin position="12"/>
        <end position="33"/>
    </location>
</feature>
<dbReference type="Proteomes" id="UP000070107">
    <property type="component" value="Unassembled WGS sequence"/>
</dbReference>
<keyword evidence="1" id="KW-0472">Membrane</keyword>